<evidence type="ECO:0000256" key="2">
    <source>
        <dbReference type="ARBA" id="ARBA00022475"/>
    </source>
</evidence>
<dbReference type="OrthoDB" id="2146436at2759"/>
<accession>A0A6A5WB96</accession>
<evidence type="ECO:0000256" key="3">
    <source>
        <dbReference type="ARBA" id="ARBA00022622"/>
    </source>
</evidence>
<evidence type="ECO:0000313" key="12">
    <source>
        <dbReference type="Proteomes" id="UP000799779"/>
    </source>
</evidence>
<protein>
    <recommendedName>
        <fullName evidence="10">Copper acquisition factor BIM1-like domain-containing protein</fullName>
    </recommendedName>
</protein>
<keyword evidence="3" id="KW-0336">GPI-anchor</keyword>
<keyword evidence="7" id="KW-0449">Lipoprotein</keyword>
<comment type="subcellular location">
    <subcellularLocation>
        <location evidence="1">Cell membrane</location>
        <topology evidence="1">Lipid-anchor</topology>
        <topology evidence="1">GPI-anchor</topology>
    </subcellularLocation>
</comment>
<dbReference type="CDD" id="cd21176">
    <property type="entry name" value="LPMO_auxiliary-like"/>
    <property type="match status" value="1"/>
</dbReference>
<dbReference type="GO" id="GO:0098552">
    <property type="term" value="C:side of membrane"/>
    <property type="evidence" value="ECO:0007669"/>
    <property type="project" value="UniProtKB-KW"/>
</dbReference>
<proteinExistence type="predicted"/>
<gene>
    <name evidence="11" type="ORF">P154DRAFT_468246</name>
</gene>
<keyword evidence="6" id="KW-0325">Glycoprotein</keyword>
<dbReference type="EMBL" id="ML977598">
    <property type="protein sequence ID" value="KAF1999130.1"/>
    <property type="molecule type" value="Genomic_DNA"/>
</dbReference>
<sequence length="224" mass="22889">MLSLALLALLPVSTAHFVLTWPTNRGFDDAKSTNFPCGGFDSVKTPRTDFPLTGGPIQLDMHHTQTNIEVLLSIGSDPGSNYNLVLRRTFAQEGLGDFCAGEVSIPAGLNITSGTLATIQVVSNGDPDGGLYQCADVTLVDTPLSTADYNSHCKNGTGVKVTSENIQGNPNETTTETTPSASSSGTGTGTGTASSSTSTPGLAVHATAASWLFGAVGVAGLALL</sequence>
<keyword evidence="4 9" id="KW-0732">Signal</keyword>
<evidence type="ECO:0000256" key="6">
    <source>
        <dbReference type="ARBA" id="ARBA00023180"/>
    </source>
</evidence>
<keyword evidence="5" id="KW-0472">Membrane</keyword>
<feature type="signal peptide" evidence="9">
    <location>
        <begin position="1"/>
        <end position="15"/>
    </location>
</feature>
<evidence type="ECO:0000256" key="9">
    <source>
        <dbReference type="SAM" id="SignalP"/>
    </source>
</evidence>
<dbReference type="InterPro" id="IPR046936">
    <property type="entry name" value="BIM1-like"/>
</dbReference>
<evidence type="ECO:0000256" key="5">
    <source>
        <dbReference type="ARBA" id="ARBA00023136"/>
    </source>
</evidence>
<keyword evidence="12" id="KW-1185">Reference proteome</keyword>
<organism evidence="11 12">
    <name type="scientific">Amniculicola lignicola CBS 123094</name>
    <dbReference type="NCBI Taxonomy" id="1392246"/>
    <lineage>
        <taxon>Eukaryota</taxon>
        <taxon>Fungi</taxon>
        <taxon>Dikarya</taxon>
        <taxon>Ascomycota</taxon>
        <taxon>Pezizomycotina</taxon>
        <taxon>Dothideomycetes</taxon>
        <taxon>Pleosporomycetidae</taxon>
        <taxon>Pleosporales</taxon>
        <taxon>Amniculicolaceae</taxon>
        <taxon>Amniculicola</taxon>
    </lineage>
</organism>
<evidence type="ECO:0000256" key="4">
    <source>
        <dbReference type="ARBA" id="ARBA00022729"/>
    </source>
</evidence>
<dbReference type="Proteomes" id="UP000799779">
    <property type="component" value="Unassembled WGS sequence"/>
</dbReference>
<name>A0A6A5WB96_9PLEO</name>
<evidence type="ECO:0000256" key="7">
    <source>
        <dbReference type="ARBA" id="ARBA00023288"/>
    </source>
</evidence>
<feature type="compositionally biased region" description="Polar residues" evidence="8">
    <location>
        <begin position="160"/>
        <end position="171"/>
    </location>
</feature>
<dbReference type="AlphaFoldDB" id="A0A6A5WB96"/>
<dbReference type="InterPro" id="IPR046530">
    <property type="entry name" value="BIM1-like_dom"/>
</dbReference>
<dbReference type="PANTHER" id="PTHR34992">
    <property type="entry name" value="HYPHAL ANASTAMOSIS-7 PROTEIN"/>
    <property type="match status" value="1"/>
</dbReference>
<feature type="compositionally biased region" description="Low complexity" evidence="8">
    <location>
        <begin position="172"/>
        <end position="200"/>
    </location>
</feature>
<dbReference type="GO" id="GO:0005886">
    <property type="term" value="C:plasma membrane"/>
    <property type="evidence" value="ECO:0007669"/>
    <property type="project" value="UniProtKB-SubCell"/>
</dbReference>
<evidence type="ECO:0000256" key="1">
    <source>
        <dbReference type="ARBA" id="ARBA00004609"/>
    </source>
</evidence>
<feature type="region of interest" description="Disordered" evidence="8">
    <location>
        <begin position="160"/>
        <end position="200"/>
    </location>
</feature>
<evidence type="ECO:0000313" key="11">
    <source>
        <dbReference type="EMBL" id="KAF1999130.1"/>
    </source>
</evidence>
<keyword evidence="2" id="KW-1003">Cell membrane</keyword>
<evidence type="ECO:0000256" key="8">
    <source>
        <dbReference type="SAM" id="MobiDB-lite"/>
    </source>
</evidence>
<evidence type="ECO:0000259" key="10">
    <source>
        <dbReference type="Pfam" id="PF20238"/>
    </source>
</evidence>
<dbReference type="Pfam" id="PF20238">
    <property type="entry name" value="BIM1-like_dom"/>
    <property type="match status" value="1"/>
</dbReference>
<reference evidence="11" key="1">
    <citation type="journal article" date="2020" name="Stud. Mycol.">
        <title>101 Dothideomycetes genomes: a test case for predicting lifestyles and emergence of pathogens.</title>
        <authorList>
            <person name="Haridas S."/>
            <person name="Albert R."/>
            <person name="Binder M."/>
            <person name="Bloem J."/>
            <person name="Labutti K."/>
            <person name="Salamov A."/>
            <person name="Andreopoulos B."/>
            <person name="Baker S."/>
            <person name="Barry K."/>
            <person name="Bills G."/>
            <person name="Bluhm B."/>
            <person name="Cannon C."/>
            <person name="Castanera R."/>
            <person name="Culley D."/>
            <person name="Daum C."/>
            <person name="Ezra D."/>
            <person name="Gonzalez J."/>
            <person name="Henrissat B."/>
            <person name="Kuo A."/>
            <person name="Liang C."/>
            <person name="Lipzen A."/>
            <person name="Lutzoni F."/>
            <person name="Magnuson J."/>
            <person name="Mondo S."/>
            <person name="Nolan M."/>
            <person name="Ohm R."/>
            <person name="Pangilinan J."/>
            <person name="Park H.-J."/>
            <person name="Ramirez L."/>
            <person name="Alfaro M."/>
            <person name="Sun H."/>
            <person name="Tritt A."/>
            <person name="Yoshinaga Y."/>
            <person name="Zwiers L.-H."/>
            <person name="Turgeon B."/>
            <person name="Goodwin S."/>
            <person name="Spatafora J."/>
            <person name="Crous P."/>
            <person name="Grigoriev I."/>
        </authorList>
    </citation>
    <scope>NUCLEOTIDE SEQUENCE</scope>
    <source>
        <strain evidence="11">CBS 123094</strain>
    </source>
</reference>
<dbReference type="PANTHER" id="PTHR34992:SF1">
    <property type="entry name" value="COPPER ACQUISITION FACTOR BIM1-LIKE DOMAIN-CONTAINING PROTEIN"/>
    <property type="match status" value="1"/>
</dbReference>
<feature type="domain" description="Copper acquisition factor BIM1-like" evidence="10">
    <location>
        <begin position="15"/>
        <end position="158"/>
    </location>
</feature>
<feature type="chain" id="PRO_5025500578" description="Copper acquisition factor BIM1-like domain-containing protein" evidence="9">
    <location>
        <begin position="16"/>
        <end position="224"/>
    </location>
</feature>